<evidence type="ECO:0000256" key="1">
    <source>
        <dbReference type="ARBA" id="ARBA00004370"/>
    </source>
</evidence>
<evidence type="ECO:0000256" key="7">
    <source>
        <dbReference type="ARBA" id="ARBA00023136"/>
    </source>
</evidence>
<comment type="caution">
    <text evidence="11">The sequence shown here is derived from an EMBL/GenBank/DDBJ whole genome shotgun (WGS) entry which is preliminary data.</text>
</comment>
<evidence type="ECO:0000259" key="10">
    <source>
        <dbReference type="PROSITE" id="PS51779"/>
    </source>
</evidence>
<dbReference type="InterPro" id="IPR045335">
    <property type="entry name" value="FtsQ_C_sf"/>
</dbReference>
<keyword evidence="8 9" id="KW-0131">Cell cycle</keyword>
<dbReference type="GO" id="GO:0005886">
    <property type="term" value="C:plasma membrane"/>
    <property type="evidence" value="ECO:0007669"/>
    <property type="project" value="UniProtKB-SubCell"/>
</dbReference>
<dbReference type="InterPro" id="IPR005548">
    <property type="entry name" value="Cell_div_FtsQ/DivIB_C"/>
</dbReference>
<evidence type="ECO:0000256" key="6">
    <source>
        <dbReference type="ARBA" id="ARBA00022989"/>
    </source>
</evidence>
<keyword evidence="6 9" id="KW-1133">Transmembrane helix</keyword>
<dbReference type="Gene3D" id="3.10.20.310">
    <property type="entry name" value="membrane protein fhac"/>
    <property type="match status" value="1"/>
</dbReference>
<keyword evidence="5 9" id="KW-0812">Transmembrane</keyword>
<evidence type="ECO:0000256" key="4">
    <source>
        <dbReference type="ARBA" id="ARBA00022618"/>
    </source>
</evidence>
<feature type="domain" description="POTRA" evidence="10">
    <location>
        <begin position="93"/>
        <end position="161"/>
    </location>
</feature>
<keyword evidence="3 9" id="KW-0997">Cell inner membrane</keyword>
<protein>
    <recommendedName>
        <fullName evidence="9">Cell division protein FtsQ</fullName>
    </recommendedName>
</protein>
<accession>A0A6N4R913</accession>
<proteinExistence type="inferred from homology"/>
<keyword evidence="4 9" id="KW-0132">Cell division</keyword>
<dbReference type="InterPro" id="IPR034746">
    <property type="entry name" value="POTRA"/>
</dbReference>
<comment type="similarity">
    <text evidence="9">Belongs to the FtsQ/DivIB family. FtsQ subfamily.</text>
</comment>
<dbReference type="GO" id="GO:0043093">
    <property type="term" value="P:FtsZ-dependent cytokinesis"/>
    <property type="evidence" value="ECO:0007669"/>
    <property type="project" value="UniProtKB-UniRule"/>
</dbReference>
<comment type="subcellular location">
    <subcellularLocation>
        <location evidence="9">Cell inner membrane</location>
        <topology evidence="9">Single-pass type II membrane protein</topology>
    </subcellularLocation>
    <subcellularLocation>
        <location evidence="1">Membrane</location>
    </subcellularLocation>
    <text evidence="9">Localizes to the division septum.</text>
</comment>
<dbReference type="Pfam" id="PF08478">
    <property type="entry name" value="POTRA_1"/>
    <property type="match status" value="1"/>
</dbReference>
<reference evidence="11 12" key="1">
    <citation type="journal article" date="2017" name="Nat. Commun.">
        <title>In situ click chemistry generation of cyclooxygenase-2 inhibitors.</title>
        <authorList>
            <person name="Bhardwaj A."/>
            <person name="Kaur J."/>
            <person name="Wuest M."/>
            <person name="Wuest F."/>
        </authorList>
    </citation>
    <scope>NUCLEOTIDE SEQUENCE [LARGE SCALE GENOMIC DNA]</scope>
    <source>
        <strain evidence="11">S2_018_000_R2_106</strain>
    </source>
</reference>
<dbReference type="HAMAP" id="MF_00911">
    <property type="entry name" value="FtsQ_subfam"/>
    <property type="match status" value="1"/>
</dbReference>
<evidence type="ECO:0000256" key="2">
    <source>
        <dbReference type="ARBA" id="ARBA00022475"/>
    </source>
</evidence>
<dbReference type="PROSITE" id="PS51779">
    <property type="entry name" value="POTRA"/>
    <property type="match status" value="1"/>
</dbReference>
<evidence type="ECO:0000256" key="9">
    <source>
        <dbReference type="HAMAP-Rule" id="MF_00911"/>
    </source>
</evidence>
<evidence type="ECO:0000256" key="8">
    <source>
        <dbReference type="ARBA" id="ARBA00023306"/>
    </source>
</evidence>
<dbReference type="InterPro" id="IPR026579">
    <property type="entry name" value="FtsQ"/>
</dbReference>
<organism evidence="11 12">
    <name type="scientific">Blastochloris viridis</name>
    <name type="common">Rhodopseudomonas viridis</name>
    <dbReference type="NCBI Taxonomy" id="1079"/>
    <lineage>
        <taxon>Bacteria</taxon>
        <taxon>Pseudomonadati</taxon>
        <taxon>Pseudomonadota</taxon>
        <taxon>Alphaproteobacteria</taxon>
        <taxon>Hyphomicrobiales</taxon>
        <taxon>Blastochloridaceae</taxon>
        <taxon>Blastochloris</taxon>
    </lineage>
</organism>
<dbReference type="GO" id="GO:0090529">
    <property type="term" value="P:cell septum assembly"/>
    <property type="evidence" value="ECO:0007669"/>
    <property type="project" value="InterPro"/>
</dbReference>
<comment type="function">
    <text evidence="9">Essential cell division protein.</text>
</comment>
<evidence type="ECO:0000256" key="3">
    <source>
        <dbReference type="ARBA" id="ARBA00022519"/>
    </source>
</evidence>
<dbReference type="PANTHER" id="PTHR35851:SF1">
    <property type="entry name" value="CELL DIVISION PROTEIN FTSQ"/>
    <property type="match status" value="1"/>
</dbReference>
<keyword evidence="7 9" id="KW-0472">Membrane</keyword>
<dbReference type="Pfam" id="PF03799">
    <property type="entry name" value="FtsQ_DivIB_C"/>
    <property type="match status" value="1"/>
</dbReference>
<gene>
    <name evidence="9" type="primary">ftsQ</name>
    <name evidence="11" type="ORF">DI628_07040</name>
</gene>
<evidence type="ECO:0000313" key="12">
    <source>
        <dbReference type="Proteomes" id="UP000320948"/>
    </source>
</evidence>
<name>A0A6N4R913_BLAVI</name>
<dbReference type="InterPro" id="IPR013685">
    <property type="entry name" value="POTRA_FtsQ_type"/>
</dbReference>
<sequence length="308" mass="33503">MVPRKPADVPPVELMDEFGGSLFGGTRPKKVEEPKGFRGWLAKTEQRVIAWPWKRIGQGAMAVAVMAGGYALWTNRVFVGDFTAAYVAEATGAVVEKIVVSGAVYTGREDLQSALGLKRGDSLVGFDAGSARARIEQLPWVRLASVDRMLPDRVNVTIYEHVPLARLVADGQIWVINKDGKRIVADASNAFAGLPLLKGDGAAAQAGPLFMHLANWPQLLTQLREAEWVGDRRWNLRFVSGVMVQLPEDSRTFGAEQALPLLAKLEEARHVLTLNAGEVDLRLPDRVVLRLPETVGTTPVTQKPAVAG</sequence>
<dbReference type="AlphaFoldDB" id="A0A6N4R913"/>
<dbReference type="GO" id="GO:0032153">
    <property type="term" value="C:cell division site"/>
    <property type="evidence" value="ECO:0007669"/>
    <property type="project" value="UniProtKB-UniRule"/>
</dbReference>
<dbReference type="EMBL" id="VAFM01000002">
    <property type="protein sequence ID" value="TKW60647.1"/>
    <property type="molecule type" value="Genomic_DNA"/>
</dbReference>
<dbReference type="PANTHER" id="PTHR35851">
    <property type="entry name" value="CELL DIVISION PROTEIN FTSQ"/>
    <property type="match status" value="1"/>
</dbReference>
<evidence type="ECO:0000313" key="11">
    <source>
        <dbReference type="EMBL" id="TKW60647.1"/>
    </source>
</evidence>
<dbReference type="Proteomes" id="UP000320948">
    <property type="component" value="Unassembled WGS sequence"/>
</dbReference>
<evidence type="ECO:0000256" key="5">
    <source>
        <dbReference type="ARBA" id="ARBA00022692"/>
    </source>
</evidence>
<dbReference type="Gene3D" id="3.40.50.11690">
    <property type="entry name" value="Cell division protein FtsQ/DivIB"/>
    <property type="match status" value="1"/>
</dbReference>
<keyword evidence="2 9" id="KW-1003">Cell membrane</keyword>